<dbReference type="InterPro" id="IPR000073">
    <property type="entry name" value="AB_hydrolase_1"/>
</dbReference>
<dbReference type="InterPro" id="IPR050266">
    <property type="entry name" value="AB_hydrolase_sf"/>
</dbReference>
<name>A0A7H0GK58_9BURK</name>
<sequence>MEHDDDLLKLEKQGLPALPPAVRTEYVDATGKTSHIWFSVFGSGPPVVLLHGGMGNSGNWAHLVPELIKGGYSIIAIDSRGHGRSSWNGHPFHYTLMASDVRRVLDHLKIPKAVFVGWSDGADIGVILADESPERVRGLFFFACNVDSSGTKPFEMTARVERVLAYHRQQYAELSPAPADFDKIFQAVQAMQSNEPNYTPEQLARIDVPVTVCVGEHEEFIAREHLEYLSNALPDATFELLPDVGHFAPWQRPEAFNDAVIAFLGRLEKRCG</sequence>
<gene>
    <name evidence="2" type="ORF">H9K75_23020</name>
</gene>
<dbReference type="GO" id="GO:0046464">
    <property type="term" value="P:acylglycerol catabolic process"/>
    <property type="evidence" value="ECO:0007669"/>
    <property type="project" value="TreeGrafter"/>
</dbReference>
<dbReference type="PANTHER" id="PTHR43798">
    <property type="entry name" value="MONOACYLGLYCEROL LIPASE"/>
    <property type="match status" value="1"/>
</dbReference>
<dbReference type="GO" id="GO:0016020">
    <property type="term" value="C:membrane"/>
    <property type="evidence" value="ECO:0007669"/>
    <property type="project" value="TreeGrafter"/>
</dbReference>
<proteinExistence type="predicted"/>
<dbReference type="EMBL" id="CP060783">
    <property type="protein sequence ID" value="QNP48674.1"/>
    <property type="molecule type" value="Genomic_DNA"/>
</dbReference>
<dbReference type="GO" id="GO:0047372">
    <property type="term" value="F:monoacylglycerol lipase activity"/>
    <property type="evidence" value="ECO:0007669"/>
    <property type="project" value="TreeGrafter"/>
</dbReference>
<keyword evidence="3" id="KW-1185">Reference proteome</keyword>
<dbReference type="AlphaFoldDB" id="A0A7H0GK58"/>
<organism evidence="2 3">
    <name type="scientific">Diaphorobacter aerolatus</name>
    <dbReference type="NCBI Taxonomy" id="1288495"/>
    <lineage>
        <taxon>Bacteria</taxon>
        <taxon>Pseudomonadati</taxon>
        <taxon>Pseudomonadota</taxon>
        <taxon>Betaproteobacteria</taxon>
        <taxon>Burkholderiales</taxon>
        <taxon>Comamonadaceae</taxon>
        <taxon>Diaphorobacter</taxon>
    </lineage>
</organism>
<keyword evidence="2" id="KW-0378">Hydrolase</keyword>
<accession>A0A7H0GK58</accession>
<evidence type="ECO:0000313" key="3">
    <source>
        <dbReference type="Proteomes" id="UP000516028"/>
    </source>
</evidence>
<reference evidence="2 3" key="1">
    <citation type="submission" date="2020-08" db="EMBL/GenBank/DDBJ databases">
        <title>Genome sequence of Diaphorobacter aerolatus KACC 16536T.</title>
        <authorList>
            <person name="Hyun D.-W."/>
            <person name="Bae J.-W."/>
        </authorList>
    </citation>
    <scope>NUCLEOTIDE SEQUENCE [LARGE SCALE GENOMIC DNA]</scope>
    <source>
        <strain evidence="2 3">KACC 16536</strain>
    </source>
</reference>
<dbReference type="Gene3D" id="3.40.50.1820">
    <property type="entry name" value="alpha/beta hydrolase"/>
    <property type="match status" value="1"/>
</dbReference>
<dbReference type="PANTHER" id="PTHR43798:SF33">
    <property type="entry name" value="HYDROLASE, PUTATIVE (AFU_ORTHOLOGUE AFUA_2G14860)-RELATED"/>
    <property type="match status" value="1"/>
</dbReference>
<evidence type="ECO:0000259" key="1">
    <source>
        <dbReference type="Pfam" id="PF00561"/>
    </source>
</evidence>
<dbReference type="RefSeq" id="WP_187724269.1">
    <property type="nucleotide sequence ID" value="NZ_CP060783.1"/>
</dbReference>
<dbReference type="InterPro" id="IPR029058">
    <property type="entry name" value="AB_hydrolase_fold"/>
</dbReference>
<protein>
    <submittedName>
        <fullName evidence="2">Alpha/beta hydrolase</fullName>
    </submittedName>
</protein>
<dbReference type="KEGG" id="daer:H9K75_23020"/>
<dbReference type="Pfam" id="PF00561">
    <property type="entry name" value="Abhydrolase_1"/>
    <property type="match status" value="1"/>
</dbReference>
<feature type="domain" description="AB hydrolase-1" evidence="1">
    <location>
        <begin position="45"/>
        <end position="142"/>
    </location>
</feature>
<dbReference type="SUPFAM" id="SSF53474">
    <property type="entry name" value="alpha/beta-Hydrolases"/>
    <property type="match status" value="1"/>
</dbReference>
<dbReference type="Proteomes" id="UP000516028">
    <property type="component" value="Chromosome"/>
</dbReference>
<evidence type="ECO:0000313" key="2">
    <source>
        <dbReference type="EMBL" id="QNP48674.1"/>
    </source>
</evidence>